<name>A0ABQ4XC66_9ASTR</name>
<gene>
    <name evidence="2" type="ORF">Tco_0677368</name>
</gene>
<accession>A0ABQ4XC66</accession>
<reference evidence="2" key="1">
    <citation type="journal article" date="2022" name="Int. J. Mol. Sci.">
        <title>Draft Genome of Tanacetum Coccineum: Genomic Comparison of Closely Related Tanacetum-Family Plants.</title>
        <authorList>
            <person name="Yamashiro T."/>
            <person name="Shiraishi A."/>
            <person name="Nakayama K."/>
            <person name="Satake H."/>
        </authorList>
    </citation>
    <scope>NUCLEOTIDE SEQUENCE</scope>
</reference>
<protein>
    <recommendedName>
        <fullName evidence="1">Retrovirus-related Pol polyprotein from transposon TNT 1-94-like beta-barrel domain-containing protein</fullName>
    </recommendedName>
</protein>
<feature type="domain" description="Retrovirus-related Pol polyprotein from transposon TNT 1-94-like beta-barrel" evidence="1">
    <location>
        <begin position="103"/>
        <end position="172"/>
    </location>
</feature>
<dbReference type="EMBL" id="BQNB010009386">
    <property type="protein sequence ID" value="GJS62804.1"/>
    <property type="molecule type" value="Genomic_DNA"/>
</dbReference>
<evidence type="ECO:0000313" key="2">
    <source>
        <dbReference type="EMBL" id="GJS62804.1"/>
    </source>
</evidence>
<proteinExistence type="predicted"/>
<evidence type="ECO:0000313" key="3">
    <source>
        <dbReference type="Proteomes" id="UP001151760"/>
    </source>
</evidence>
<comment type="caution">
    <text evidence="2">The sequence shown here is derived from an EMBL/GenBank/DDBJ whole genome shotgun (WGS) entry which is preliminary data.</text>
</comment>
<reference evidence="2" key="2">
    <citation type="submission" date="2022-01" db="EMBL/GenBank/DDBJ databases">
        <authorList>
            <person name="Yamashiro T."/>
            <person name="Shiraishi A."/>
            <person name="Satake H."/>
            <person name="Nakayama K."/>
        </authorList>
    </citation>
    <scope>NUCLEOTIDE SEQUENCE</scope>
</reference>
<organism evidence="2 3">
    <name type="scientific">Tanacetum coccineum</name>
    <dbReference type="NCBI Taxonomy" id="301880"/>
    <lineage>
        <taxon>Eukaryota</taxon>
        <taxon>Viridiplantae</taxon>
        <taxon>Streptophyta</taxon>
        <taxon>Embryophyta</taxon>
        <taxon>Tracheophyta</taxon>
        <taxon>Spermatophyta</taxon>
        <taxon>Magnoliopsida</taxon>
        <taxon>eudicotyledons</taxon>
        <taxon>Gunneridae</taxon>
        <taxon>Pentapetalae</taxon>
        <taxon>asterids</taxon>
        <taxon>campanulids</taxon>
        <taxon>Asterales</taxon>
        <taxon>Asteraceae</taxon>
        <taxon>Asteroideae</taxon>
        <taxon>Anthemideae</taxon>
        <taxon>Anthemidinae</taxon>
        <taxon>Tanacetum</taxon>
    </lineage>
</organism>
<dbReference type="Pfam" id="PF22936">
    <property type="entry name" value="Pol_BBD"/>
    <property type="match status" value="1"/>
</dbReference>
<evidence type="ECO:0000259" key="1">
    <source>
        <dbReference type="Pfam" id="PF22936"/>
    </source>
</evidence>
<keyword evidence="3" id="KW-1185">Reference proteome</keyword>
<dbReference type="Proteomes" id="UP001151760">
    <property type="component" value="Unassembled WGS sequence"/>
</dbReference>
<dbReference type="InterPro" id="IPR054722">
    <property type="entry name" value="PolX-like_BBD"/>
</dbReference>
<sequence length="212" mass="24003">MARNFRKFFRKGNRFGHDNRFGNGANRFGRGRVNYFRNKGGESSKQKGFFYNCGVERHFASECTKPKESNAFFERAWSDSEDGDEPQRMQHVCLKCDLLPRNWIMDSGYTKHITRNRILFTSYNAYNGGDVVFGSNLKGKVVGGGNITHDSITITNVEHVSGLAFNLINVGSQCNANNITRNEVSTTRVLELLHLDLFDPSPIQNYGETSTL</sequence>